<dbReference type="EMBL" id="QNRR01000005">
    <property type="protein sequence ID" value="RBP43785.1"/>
    <property type="molecule type" value="Genomic_DNA"/>
</dbReference>
<sequence>MALGDALLSTMPGSNAELFLEYLDNTFGKEDQILSEQAEDGGPKIAMFVYRECPEPGMVTGVTFGLSHRAHPDWKFGRPEMVISMESESLDWPSAALGLTAYFAGKKRFCYGDVFTVDGTLTSETEMDGVLIFAQSLLDPEAATVQLRDYRATLYQYYPIHSAEIPIYEKLGLEGFWNHPEFGMYDPKRKPIKE</sequence>
<keyword evidence="3" id="KW-1185">Reference proteome</keyword>
<gene>
    <name evidence="2" type="ORF">DES53_105184</name>
</gene>
<dbReference type="Proteomes" id="UP000253426">
    <property type="component" value="Unassembled WGS sequence"/>
</dbReference>
<comment type="caution">
    <text evidence="2">The sequence shown here is derived from an EMBL/GenBank/DDBJ whole genome shotgun (WGS) entry which is preliminary data.</text>
</comment>
<evidence type="ECO:0000259" key="1">
    <source>
        <dbReference type="Pfam" id="PF05076"/>
    </source>
</evidence>
<protein>
    <submittedName>
        <fullName evidence="2">Suppressor of fused protein SUFU</fullName>
    </submittedName>
</protein>
<organism evidence="2 3">
    <name type="scientific">Roseimicrobium gellanilyticum</name>
    <dbReference type="NCBI Taxonomy" id="748857"/>
    <lineage>
        <taxon>Bacteria</taxon>
        <taxon>Pseudomonadati</taxon>
        <taxon>Verrucomicrobiota</taxon>
        <taxon>Verrucomicrobiia</taxon>
        <taxon>Verrucomicrobiales</taxon>
        <taxon>Verrucomicrobiaceae</taxon>
        <taxon>Roseimicrobium</taxon>
    </lineage>
</organism>
<dbReference type="OrthoDB" id="2902204at2"/>
<reference evidence="2 3" key="1">
    <citation type="submission" date="2018-06" db="EMBL/GenBank/DDBJ databases">
        <title>Genomic Encyclopedia of Type Strains, Phase IV (KMG-IV): sequencing the most valuable type-strain genomes for metagenomic binning, comparative biology and taxonomic classification.</title>
        <authorList>
            <person name="Goeker M."/>
        </authorList>
    </citation>
    <scope>NUCLEOTIDE SEQUENCE [LARGE SCALE GENOMIC DNA]</scope>
    <source>
        <strain evidence="2 3">DSM 25532</strain>
    </source>
</reference>
<evidence type="ECO:0000313" key="3">
    <source>
        <dbReference type="Proteomes" id="UP000253426"/>
    </source>
</evidence>
<dbReference type="InterPro" id="IPR020941">
    <property type="entry name" value="SUFU-like_domain"/>
</dbReference>
<dbReference type="Pfam" id="PF05076">
    <property type="entry name" value="SUFU"/>
    <property type="match status" value="1"/>
</dbReference>
<name>A0A366HP76_9BACT</name>
<accession>A0A366HP76</accession>
<dbReference type="AlphaFoldDB" id="A0A366HP76"/>
<evidence type="ECO:0000313" key="2">
    <source>
        <dbReference type="EMBL" id="RBP43785.1"/>
    </source>
</evidence>
<feature type="domain" description="Suppressor of fused-like" evidence="1">
    <location>
        <begin position="44"/>
        <end position="178"/>
    </location>
</feature>
<proteinExistence type="predicted"/>